<dbReference type="EMBL" id="JAVDQG010000004">
    <property type="protein sequence ID" value="MDR6226098.1"/>
    <property type="molecule type" value="Genomic_DNA"/>
</dbReference>
<accession>A0ABU1INW7</accession>
<name>A0ABU1INW7_9BACL</name>
<organism evidence="2 3">
    <name type="scientific">Desmospora profundinema</name>
    <dbReference type="NCBI Taxonomy" id="1571184"/>
    <lineage>
        <taxon>Bacteria</taxon>
        <taxon>Bacillati</taxon>
        <taxon>Bacillota</taxon>
        <taxon>Bacilli</taxon>
        <taxon>Bacillales</taxon>
        <taxon>Thermoactinomycetaceae</taxon>
        <taxon>Desmospora</taxon>
    </lineage>
</organism>
<evidence type="ECO:0000313" key="2">
    <source>
        <dbReference type="EMBL" id="MDR6226098.1"/>
    </source>
</evidence>
<gene>
    <name evidence="2" type="ORF">JOE21_002104</name>
</gene>
<dbReference type="Proteomes" id="UP001185012">
    <property type="component" value="Unassembled WGS sequence"/>
</dbReference>
<feature type="domain" description="N-acetyltransferase" evidence="1">
    <location>
        <begin position="1"/>
        <end position="142"/>
    </location>
</feature>
<dbReference type="SUPFAM" id="SSF55729">
    <property type="entry name" value="Acyl-CoA N-acyltransferases (Nat)"/>
    <property type="match status" value="1"/>
</dbReference>
<reference evidence="2 3" key="1">
    <citation type="submission" date="2023-07" db="EMBL/GenBank/DDBJ databases">
        <title>Genomic Encyclopedia of Type Strains, Phase IV (KMG-IV): sequencing the most valuable type-strain genomes for metagenomic binning, comparative biology and taxonomic classification.</title>
        <authorList>
            <person name="Goeker M."/>
        </authorList>
    </citation>
    <scope>NUCLEOTIDE SEQUENCE [LARGE SCALE GENOMIC DNA]</scope>
    <source>
        <strain evidence="2 3">DSM 45903</strain>
    </source>
</reference>
<dbReference type="Gene3D" id="3.40.630.30">
    <property type="match status" value="1"/>
</dbReference>
<proteinExistence type="predicted"/>
<dbReference type="RefSeq" id="WP_309865541.1">
    <property type="nucleotide sequence ID" value="NZ_JAVDQG010000004.1"/>
</dbReference>
<evidence type="ECO:0000313" key="3">
    <source>
        <dbReference type="Proteomes" id="UP001185012"/>
    </source>
</evidence>
<keyword evidence="3" id="KW-1185">Reference proteome</keyword>
<comment type="caution">
    <text evidence="2">The sequence shown here is derived from an EMBL/GenBank/DDBJ whole genome shotgun (WGS) entry which is preliminary data.</text>
</comment>
<sequence length="142" mass="16523">MEELTSPEEWRESYPVMRQLRTHLDEEAFLRLVNEMRTDSGYRLFALREEGKVVALAGVVVATNLYNGRHLFVHELVTRSDCRSRGFGERLLSSLHRWGREQGCVRVVLSSGLARLDAHRFYEKKMGYEKVSFVFGRKLDGE</sequence>
<dbReference type="Pfam" id="PF00583">
    <property type="entry name" value="Acetyltransf_1"/>
    <property type="match status" value="1"/>
</dbReference>
<dbReference type="InterPro" id="IPR016181">
    <property type="entry name" value="Acyl_CoA_acyltransferase"/>
</dbReference>
<dbReference type="PROSITE" id="PS51186">
    <property type="entry name" value="GNAT"/>
    <property type="match status" value="1"/>
</dbReference>
<dbReference type="InterPro" id="IPR000182">
    <property type="entry name" value="GNAT_dom"/>
</dbReference>
<dbReference type="CDD" id="cd04301">
    <property type="entry name" value="NAT_SF"/>
    <property type="match status" value="1"/>
</dbReference>
<protein>
    <submittedName>
        <fullName evidence="2">GNAT superfamily N-acetyltransferase</fullName>
    </submittedName>
</protein>
<evidence type="ECO:0000259" key="1">
    <source>
        <dbReference type="PROSITE" id="PS51186"/>
    </source>
</evidence>